<reference evidence="1" key="2">
    <citation type="submission" date="2021-02" db="EMBL/GenBank/DDBJ databases">
        <authorList>
            <person name="Kimball J.A."/>
            <person name="Haas M.W."/>
            <person name="Macchietto M."/>
            <person name="Kono T."/>
            <person name="Duquette J."/>
            <person name="Shao M."/>
        </authorList>
    </citation>
    <scope>NUCLEOTIDE SEQUENCE</scope>
    <source>
        <tissue evidence="1">Fresh leaf tissue</tissue>
    </source>
</reference>
<protein>
    <submittedName>
        <fullName evidence="1">Uncharacterized protein</fullName>
    </submittedName>
</protein>
<organism evidence="1 2">
    <name type="scientific">Zizania palustris</name>
    <name type="common">Northern wild rice</name>
    <dbReference type="NCBI Taxonomy" id="103762"/>
    <lineage>
        <taxon>Eukaryota</taxon>
        <taxon>Viridiplantae</taxon>
        <taxon>Streptophyta</taxon>
        <taxon>Embryophyta</taxon>
        <taxon>Tracheophyta</taxon>
        <taxon>Spermatophyta</taxon>
        <taxon>Magnoliopsida</taxon>
        <taxon>Liliopsida</taxon>
        <taxon>Poales</taxon>
        <taxon>Poaceae</taxon>
        <taxon>BOP clade</taxon>
        <taxon>Oryzoideae</taxon>
        <taxon>Oryzeae</taxon>
        <taxon>Zizaniinae</taxon>
        <taxon>Zizania</taxon>
    </lineage>
</organism>
<reference evidence="1" key="1">
    <citation type="journal article" date="2021" name="bioRxiv">
        <title>Whole Genome Assembly and Annotation of Northern Wild Rice, Zizania palustris L., Supports a Whole Genome Duplication in the Zizania Genus.</title>
        <authorList>
            <person name="Haas M."/>
            <person name="Kono T."/>
            <person name="Macchietto M."/>
            <person name="Millas R."/>
            <person name="McGilp L."/>
            <person name="Shao M."/>
            <person name="Duquette J."/>
            <person name="Hirsch C.N."/>
            <person name="Kimball J."/>
        </authorList>
    </citation>
    <scope>NUCLEOTIDE SEQUENCE</scope>
    <source>
        <tissue evidence="1">Fresh leaf tissue</tissue>
    </source>
</reference>
<keyword evidence="2" id="KW-1185">Reference proteome</keyword>
<evidence type="ECO:0000313" key="1">
    <source>
        <dbReference type="EMBL" id="KAG8075724.1"/>
    </source>
</evidence>
<proteinExistence type="predicted"/>
<dbReference type="EMBL" id="JAAALK010000283">
    <property type="protein sequence ID" value="KAG8075724.1"/>
    <property type="molecule type" value="Genomic_DNA"/>
</dbReference>
<accession>A0A8J5W4H1</accession>
<sequence>MEGAGWRQWDSRAWVGVNGSGTAATTDGVGAEVVVAGPASRAGSGTEGGVNDEIYELGPPTRLRTVVAIGGVETETTTDGVEDGGDG</sequence>
<gene>
    <name evidence="1" type="ORF">GUJ93_ZPchr0006g40645</name>
</gene>
<evidence type="ECO:0000313" key="2">
    <source>
        <dbReference type="Proteomes" id="UP000729402"/>
    </source>
</evidence>
<comment type="caution">
    <text evidence="1">The sequence shown here is derived from an EMBL/GenBank/DDBJ whole genome shotgun (WGS) entry which is preliminary data.</text>
</comment>
<dbReference type="Proteomes" id="UP000729402">
    <property type="component" value="Unassembled WGS sequence"/>
</dbReference>
<name>A0A8J5W4H1_ZIZPA</name>
<dbReference type="AlphaFoldDB" id="A0A8J5W4H1"/>